<keyword evidence="1" id="KW-0812">Transmembrane</keyword>
<feature type="transmembrane region" description="Helical" evidence="1">
    <location>
        <begin position="20"/>
        <end position="41"/>
    </location>
</feature>
<proteinExistence type="predicted"/>
<evidence type="ECO:0000256" key="1">
    <source>
        <dbReference type="SAM" id="Phobius"/>
    </source>
</evidence>
<keyword evidence="1" id="KW-0472">Membrane</keyword>
<evidence type="ECO:0000313" key="2">
    <source>
        <dbReference type="EMBL" id="KAF1828001.1"/>
    </source>
</evidence>
<sequence>MLSSSSLEYLRLMSNKRTLFALFFGSSFVHCLITAIEVSVVGEYASLRRVSVN</sequence>
<gene>
    <name evidence="2" type="ORF">BDW02DRAFT_333402</name>
</gene>
<protein>
    <submittedName>
        <fullName evidence="2">Uncharacterized protein</fullName>
    </submittedName>
</protein>
<reference evidence="2" key="1">
    <citation type="submission" date="2020-01" db="EMBL/GenBank/DDBJ databases">
        <authorList>
            <consortium name="DOE Joint Genome Institute"/>
            <person name="Haridas S."/>
            <person name="Albert R."/>
            <person name="Binder M."/>
            <person name="Bloem J."/>
            <person name="Labutti K."/>
            <person name="Salamov A."/>
            <person name="Andreopoulos B."/>
            <person name="Baker S.E."/>
            <person name="Barry K."/>
            <person name="Bills G."/>
            <person name="Bluhm B.H."/>
            <person name="Cannon C."/>
            <person name="Castanera R."/>
            <person name="Culley D.E."/>
            <person name="Daum C."/>
            <person name="Ezra D."/>
            <person name="Gonzalez J.B."/>
            <person name="Henrissat B."/>
            <person name="Kuo A."/>
            <person name="Liang C."/>
            <person name="Lipzen A."/>
            <person name="Lutzoni F."/>
            <person name="Magnuson J."/>
            <person name="Mondo S."/>
            <person name="Nolan M."/>
            <person name="Ohm R."/>
            <person name="Pangilinan J."/>
            <person name="Park H.-J."/>
            <person name="Ramirez L."/>
            <person name="Alfaro M."/>
            <person name="Sun H."/>
            <person name="Tritt A."/>
            <person name="Yoshinaga Y."/>
            <person name="Zwiers L.-H."/>
            <person name="Turgeon B.G."/>
            <person name="Goodwin S.B."/>
            <person name="Spatafora J.W."/>
            <person name="Crous P.W."/>
            <person name="Grigoriev I.V."/>
        </authorList>
    </citation>
    <scope>NUCLEOTIDE SEQUENCE</scope>
    <source>
        <strain evidence="2">P77</strain>
    </source>
</reference>
<accession>A0A6A5JW73</accession>
<organism evidence="2 3">
    <name type="scientific">Decorospora gaudefroyi</name>
    <dbReference type="NCBI Taxonomy" id="184978"/>
    <lineage>
        <taxon>Eukaryota</taxon>
        <taxon>Fungi</taxon>
        <taxon>Dikarya</taxon>
        <taxon>Ascomycota</taxon>
        <taxon>Pezizomycotina</taxon>
        <taxon>Dothideomycetes</taxon>
        <taxon>Pleosporomycetidae</taxon>
        <taxon>Pleosporales</taxon>
        <taxon>Pleosporineae</taxon>
        <taxon>Pleosporaceae</taxon>
        <taxon>Decorospora</taxon>
    </lineage>
</organism>
<evidence type="ECO:0000313" key="3">
    <source>
        <dbReference type="Proteomes" id="UP000800040"/>
    </source>
</evidence>
<name>A0A6A5JW73_9PLEO</name>
<dbReference type="EMBL" id="ML975832">
    <property type="protein sequence ID" value="KAF1828001.1"/>
    <property type="molecule type" value="Genomic_DNA"/>
</dbReference>
<keyword evidence="3" id="KW-1185">Reference proteome</keyword>
<keyword evidence="1" id="KW-1133">Transmembrane helix</keyword>
<dbReference type="AlphaFoldDB" id="A0A6A5JW73"/>
<dbReference type="Proteomes" id="UP000800040">
    <property type="component" value="Unassembled WGS sequence"/>
</dbReference>